<dbReference type="Pfam" id="PF05345">
    <property type="entry name" value="He_PIG"/>
    <property type="match status" value="2"/>
</dbReference>
<dbReference type="InterPro" id="IPR013517">
    <property type="entry name" value="FG-GAP"/>
</dbReference>
<dbReference type="InterPro" id="IPR013783">
    <property type="entry name" value="Ig-like_fold"/>
</dbReference>
<dbReference type="SUPFAM" id="SSF49313">
    <property type="entry name" value="Cadherin-like"/>
    <property type="match status" value="2"/>
</dbReference>
<dbReference type="InterPro" id="IPR015919">
    <property type="entry name" value="Cadherin-like_sf"/>
</dbReference>
<dbReference type="GO" id="GO:0043236">
    <property type="term" value="F:laminin binding"/>
    <property type="evidence" value="ECO:0007669"/>
    <property type="project" value="TreeGrafter"/>
</dbReference>
<protein>
    <submittedName>
        <fullName evidence="3">DUF4347 domain-containing protein</fullName>
    </submittedName>
</protein>
<dbReference type="InterPro" id="IPR025592">
    <property type="entry name" value="DUF4347"/>
</dbReference>
<reference evidence="3" key="2">
    <citation type="journal article" date="2022" name="Microbiol. Resour. Announc.">
        <title>Metagenome Sequencing to Explore Phylogenomics of Terrestrial Cyanobacteria.</title>
        <authorList>
            <person name="Ward R.D."/>
            <person name="Stajich J.E."/>
            <person name="Johansen J.R."/>
            <person name="Huntemann M."/>
            <person name="Clum A."/>
            <person name="Foster B."/>
            <person name="Foster B."/>
            <person name="Roux S."/>
            <person name="Palaniappan K."/>
            <person name="Varghese N."/>
            <person name="Mukherjee S."/>
            <person name="Reddy T.B.K."/>
            <person name="Daum C."/>
            <person name="Copeland A."/>
            <person name="Chen I.A."/>
            <person name="Ivanova N.N."/>
            <person name="Kyrpides N.C."/>
            <person name="Shapiro N."/>
            <person name="Eloe-Fadrosh E.A."/>
            <person name="Pietrasiak N."/>
        </authorList>
    </citation>
    <scope>NUCLEOTIDE SEQUENCE</scope>
    <source>
        <strain evidence="3">CPER-KK1</strain>
    </source>
</reference>
<dbReference type="SMART" id="SM00736">
    <property type="entry name" value="CADG"/>
    <property type="match status" value="2"/>
</dbReference>
<comment type="caution">
    <text evidence="3">The sequence shown here is derived from an EMBL/GenBank/DDBJ whole genome shotgun (WGS) entry which is preliminary data.</text>
</comment>
<dbReference type="Pfam" id="PF14252">
    <property type="entry name" value="DUF4347"/>
    <property type="match status" value="1"/>
</dbReference>
<evidence type="ECO:0000256" key="1">
    <source>
        <dbReference type="ARBA" id="ARBA00022729"/>
    </source>
</evidence>
<proteinExistence type="predicted"/>
<dbReference type="SUPFAM" id="SSF69318">
    <property type="entry name" value="Integrin alpha N-terminal domain"/>
    <property type="match status" value="1"/>
</dbReference>
<feature type="domain" description="Dystroglycan-type cadherin-like" evidence="2">
    <location>
        <begin position="521"/>
        <end position="621"/>
    </location>
</feature>
<dbReference type="InterPro" id="IPR006644">
    <property type="entry name" value="Cadg"/>
</dbReference>
<dbReference type="GO" id="GO:0016011">
    <property type="term" value="C:dystroglycan complex"/>
    <property type="evidence" value="ECO:0007669"/>
    <property type="project" value="TreeGrafter"/>
</dbReference>
<dbReference type="Pfam" id="PF13517">
    <property type="entry name" value="FG-GAP_3"/>
    <property type="match status" value="1"/>
</dbReference>
<dbReference type="GO" id="GO:0005509">
    <property type="term" value="F:calcium ion binding"/>
    <property type="evidence" value="ECO:0007669"/>
    <property type="project" value="InterPro"/>
</dbReference>
<evidence type="ECO:0000259" key="2">
    <source>
        <dbReference type="SMART" id="SM00736"/>
    </source>
</evidence>
<accession>A0A951UBJ3</accession>
<evidence type="ECO:0000313" key="4">
    <source>
        <dbReference type="Proteomes" id="UP000753908"/>
    </source>
</evidence>
<keyword evidence="1" id="KW-0732">Signal</keyword>
<dbReference type="Proteomes" id="UP000753908">
    <property type="component" value="Unassembled WGS sequence"/>
</dbReference>
<dbReference type="Gene3D" id="2.130.10.130">
    <property type="entry name" value="Integrin alpha, N-terminal"/>
    <property type="match status" value="1"/>
</dbReference>
<dbReference type="PANTHER" id="PTHR21559">
    <property type="entry name" value="DYSTROGLYCAN-RELATED"/>
    <property type="match status" value="1"/>
</dbReference>
<dbReference type="PANTHER" id="PTHR21559:SF21">
    <property type="entry name" value="DYSTROGLYCAN 1"/>
    <property type="match status" value="1"/>
</dbReference>
<sequence length="912" mass="95910">MKSTKHSTSKTSNQVATVVFVDAGVENYQQLVNGVISPAEVFVLEAAADGIEQISQVLQQRQDVGAVHIISHGAPGCLYLGNTQLSLDTFNRYATQLQQWDVANLLLYGCNVAAGDAGAEFIAKLHTLTGAEIAASKTLTGSAAKGGNWELEVTTAKAVATLAFEPVTLENYPAILGTLTGAGATWTYYDNGSGIEEATLGGQDDAFDDALRIEIDGEAFAPPTDGTATGQTFTSSTVVMSGLNVTAQYYADPNQPVLRQFVSLENPTDNPITITYRLSSNVGSDGETTVQATSSGDTSFTTSDRWVITDDSPTGADPTNTFVLSLPNGLAPNFVSQTDPSDDILAEFTVTIPANSTRSLLFFNALSDTSATAQANVSIFDDMAALQASTLLDGLTSEQLANTLNLMSAPANNAPTIANEIANQSATQDSAFNFTVPANTFNDVDAGDTLTYTATLETGEALPSWLSFDAATGTFSGTPSTSDVGILGVTLTATDSFGASISDTFNLAIADANQPPNNAPIVANEIADQSATQDSAFNFTVPGDTFNDVDAEDTLTYTATLETGEALPSWLSFDAATGTFSGTPSTSDVGIFGVTLTATDSFGASISDTFNLAIADSNGDPNPEPTQTNSWDFVSIDYNLDGATDIMALNRSGTASGKTEVHIMDAATGYQSWALQTSTILHETDDTWDFGHGDCNGDGASDIVSIKKSGTESGTTEIHIMDAATGYQSWVFQTSTILHETGDNFEFQTGDYNGDGYTDIFAIKKSETGTNSTEFHVLDGATNYQSCLLQTGTALHETGNNWDFQVGDYNGDGLMDILGVKQSATDSNSTEIHILDGASNYQAFSLQTSTVLGMTEDNWSFAMGNNNLISLNQGNTGTGTTEVHILEASTNYQSWLIQTGTVLHETAISAVV</sequence>
<dbReference type="InterPro" id="IPR028994">
    <property type="entry name" value="Integrin_alpha_N"/>
</dbReference>
<evidence type="ECO:0000313" key="3">
    <source>
        <dbReference type="EMBL" id="MBW4546944.1"/>
    </source>
</evidence>
<dbReference type="AlphaFoldDB" id="A0A951UBJ3"/>
<feature type="domain" description="Dystroglycan-type cadherin-like" evidence="2">
    <location>
        <begin position="416"/>
        <end position="516"/>
    </location>
</feature>
<dbReference type="EMBL" id="JAHHIF010000032">
    <property type="protein sequence ID" value="MBW4546944.1"/>
    <property type="molecule type" value="Genomic_DNA"/>
</dbReference>
<organism evidence="3 4">
    <name type="scientific">Symplocastrum torsivum CPER-KK1</name>
    <dbReference type="NCBI Taxonomy" id="450513"/>
    <lineage>
        <taxon>Bacteria</taxon>
        <taxon>Bacillati</taxon>
        <taxon>Cyanobacteriota</taxon>
        <taxon>Cyanophyceae</taxon>
        <taxon>Oscillatoriophycideae</taxon>
        <taxon>Oscillatoriales</taxon>
        <taxon>Microcoleaceae</taxon>
        <taxon>Symplocastrum</taxon>
    </lineage>
</organism>
<name>A0A951UBJ3_9CYAN</name>
<dbReference type="CDD" id="cd11303">
    <property type="entry name" value="Dystroglycan_repeat"/>
    <property type="match status" value="2"/>
</dbReference>
<dbReference type="Gene3D" id="2.60.40.10">
    <property type="entry name" value="Immunoglobulins"/>
    <property type="match status" value="2"/>
</dbReference>
<gene>
    <name evidence="3" type="ORF">KME25_21245</name>
</gene>
<reference evidence="3" key="1">
    <citation type="submission" date="2021-05" db="EMBL/GenBank/DDBJ databases">
        <authorList>
            <person name="Pietrasiak N."/>
            <person name="Ward R."/>
            <person name="Stajich J.E."/>
            <person name="Kurbessoian T."/>
        </authorList>
    </citation>
    <scope>NUCLEOTIDE SEQUENCE</scope>
    <source>
        <strain evidence="3">CPER-KK1</strain>
    </source>
</reference>